<keyword evidence="3 5" id="KW-0378">Hydrolase</keyword>
<name>A0A955EAJ1_UNCKA</name>
<dbReference type="SUPFAM" id="SSF52096">
    <property type="entry name" value="ClpP/crotonase"/>
    <property type="match status" value="1"/>
</dbReference>
<protein>
    <submittedName>
        <fullName evidence="7">S41 family peptidase</fullName>
    </submittedName>
</protein>
<evidence type="ECO:0000256" key="5">
    <source>
        <dbReference type="RuleBase" id="RU004404"/>
    </source>
</evidence>
<dbReference type="GO" id="GO:0007165">
    <property type="term" value="P:signal transduction"/>
    <property type="evidence" value="ECO:0007669"/>
    <property type="project" value="TreeGrafter"/>
</dbReference>
<dbReference type="GO" id="GO:0004175">
    <property type="term" value="F:endopeptidase activity"/>
    <property type="evidence" value="ECO:0007669"/>
    <property type="project" value="TreeGrafter"/>
</dbReference>
<dbReference type="EMBL" id="JAGQNX010000008">
    <property type="protein sequence ID" value="MCA9307934.1"/>
    <property type="molecule type" value="Genomic_DNA"/>
</dbReference>
<dbReference type="GO" id="GO:0006508">
    <property type="term" value="P:proteolysis"/>
    <property type="evidence" value="ECO:0007669"/>
    <property type="project" value="UniProtKB-KW"/>
</dbReference>
<evidence type="ECO:0000256" key="3">
    <source>
        <dbReference type="ARBA" id="ARBA00022801"/>
    </source>
</evidence>
<dbReference type="Gene3D" id="3.30.750.44">
    <property type="match status" value="1"/>
</dbReference>
<feature type="domain" description="PDZ" evidence="6">
    <location>
        <begin position="106"/>
        <end position="174"/>
    </location>
</feature>
<comment type="caution">
    <text evidence="7">The sequence shown here is derived from an EMBL/GenBank/DDBJ whole genome shotgun (WGS) entry which is preliminary data.</text>
</comment>
<dbReference type="InterPro" id="IPR029045">
    <property type="entry name" value="ClpP/crotonase-like_dom_sf"/>
</dbReference>
<dbReference type="GO" id="GO:0008236">
    <property type="term" value="F:serine-type peptidase activity"/>
    <property type="evidence" value="ECO:0007669"/>
    <property type="project" value="UniProtKB-KW"/>
</dbReference>
<comment type="similarity">
    <text evidence="1 5">Belongs to the peptidase S41A family.</text>
</comment>
<dbReference type="InterPro" id="IPR001478">
    <property type="entry name" value="PDZ"/>
</dbReference>
<reference evidence="7" key="1">
    <citation type="submission" date="2020-04" db="EMBL/GenBank/DDBJ databases">
        <authorList>
            <person name="Zhang T."/>
        </authorList>
    </citation>
    <scope>NUCLEOTIDE SEQUENCE</scope>
    <source>
        <strain evidence="7">HKST-UBA79</strain>
    </source>
</reference>
<organism evidence="7 8">
    <name type="scientific">candidate division WWE3 bacterium</name>
    <dbReference type="NCBI Taxonomy" id="2053526"/>
    <lineage>
        <taxon>Bacteria</taxon>
        <taxon>Katanobacteria</taxon>
    </lineage>
</organism>
<evidence type="ECO:0000313" key="8">
    <source>
        <dbReference type="Proteomes" id="UP000740557"/>
    </source>
</evidence>
<dbReference type="Proteomes" id="UP000740557">
    <property type="component" value="Unassembled WGS sequence"/>
</dbReference>
<accession>A0A955EAJ1</accession>
<evidence type="ECO:0000259" key="6">
    <source>
        <dbReference type="PROSITE" id="PS50106"/>
    </source>
</evidence>
<evidence type="ECO:0000313" key="7">
    <source>
        <dbReference type="EMBL" id="MCA9307934.1"/>
    </source>
</evidence>
<reference evidence="7" key="2">
    <citation type="journal article" date="2021" name="Microbiome">
        <title>Successional dynamics and alternative stable states in a saline activated sludge microbial community over 9 years.</title>
        <authorList>
            <person name="Wang Y."/>
            <person name="Ye J."/>
            <person name="Ju F."/>
            <person name="Liu L."/>
            <person name="Boyd J.A."/>
            <person name="Deng Y."/>
            <person name="Parks D.H."/>
            <person name="Jiang X."/>
            <person name="Yin X."/>
            <person name="Woodcroft B.J."/>
            <person name="Tyson G.W."/>
            <person name="Hugenholtz P."/>
            <person name="Polz M.F."/>
            <person name="Zhang T."/>
        </authorList>
    </citation>
    <scope>NUCLEOTIDE SEQUENCE</scope>
    <source>
        <strain evidence="7">HKST-UBA79</strain>
    </source>
</reference>
<dbReference type="FunFam" id="2.30.42.10:FF:000063">
    <property type="entry name" value="Peptidase, S41 family"/>
    <property type="match status" value="1"/>
</dbReference>
<dbReference type="PANTHER" id="PTHR32060:SF30">
    <property type="entry name" value="CARBOXY-TERMINAL PROCESSING PROTEASE CTPA"/>
    <property type="match status" value="1"/>
</dbReference>
<dbReference type="InterPro" id="IPR005151">
    <property type="entry name" value="Tail-specific_protease"/>
</dbReference>
<keyword evidence="2 5" id="KW-0645">Protease</keyword>
<dbReference type="AlphaFoldDB" id="A0A955EAJ1"/>
<keyword evidence="4 5" id="KW-0720">Serine protease</keyword>
<dbReference type="PROSITE" id="PS50106">
    <property type="entry name" value="PDZ"/>
    <property type="match status" value="1"/>
</dbReference>
<evidence type="ECO:0000256" key="1">
    <source>
        <dbReference type="ARBA" id="ARBA00009179"/>
    </source>
</evidence>
<dbReference type="PANTHER" id="PTHR32060">
    <property type="entry name" value="TAIL-SPECIFIC PROTEASE"/>
    <property type="match status" value="1"/>
</dbReference>
<proteinExistence type="inferred from homology"/>
<dbReference type="SMART" id="SM00228">
    <property type="entry name" value="PDZ"/>
    <property type="match status" value="1"/>
</dbReference>
<dbReference type="InterPro" id="IPR004447">
    <property type="entry name" value="Peptidase_S41A"/>
</dbReference>
<dbReference type="Pfam" id="PF22694">
    <property type="entry name" value="CtpB_N-like"/>
    <property type="match status" value="1"/>
</dbReference>
<dbReference type="SUPFAM" id="SSF50156">
    <property type="entry name" value="PDZ domain-like"/>
    <property type="match status" value="1"/>
</dbReference>
<evidence type="ECO:0000256" key="4">
    <source>
        <dbReference type="ARBA" id="ARBA00022825"/>
    </source>
</evidence>
<dbReference type="CDD" id="cd06782">
    <property type="entry name" value="cpPDZ_CPP-like"/>
    <property type="match status" value="1"/>
</dbReference>
<dbReference type="NCBIfam" id="TIGR00225">
    <property type="entry name" value="prc"/>
    <property type="match status" value="1"/>
</dbReference>
<evidence type="ECO:0000256" key="2">
    <source>
        <dbReference type="ARBA" id="ARBA00022670"/>
    </source>
</evidence>
<dbReference type="Gene3D" id="3.90.226.10">
    <property type="entry name" value="2-enoyl-CoA Hydratase, Chain A, domain 1"/>
    <property type="match status" value="1"/>
</dbReference>
<dbReference type="InterPro" id="IPR036034">
    <property type="entry name" value="PDZ_sf"/>
</dbReference>
<dbReference type="SMART" id="SM00245">
    <property type="entry name" value="TSPc"/>
    <property type="match status" value="1"/>
</dbReference>
<dbReference type="Gene3D" id="2.30.42.10">
    <property type="match status" value="1"/>
</dbReference>
<dbReference type="Pfam" id="PF00595">
    <property type="entry name" value="PDZ"/>
    <property type="match status" value="1"/>
</dbReference>
<dbReference type="GO" id="GO:0030288">
    <property type="term" value="C:outer membrane-bounded periplasmic space"/>
    <property type="evidence" value="ECO:0007669"/>
    <property type="project" value="TreeGrafter"/>
</dbReference>
<dbReference type="CDD" id="cd07560">
    <property type="entry name" value="Peptidase_S41_CPP"/>
    <property type="match status" value="1"/>
</dbReference>
<dbReference type="InterPro" id="IPR055210">
    <property type="entry name" value="CtpA/B_N"/>
</dbReference>
<dbReference type="Pfam" id="PF03572">
    <property type="entry name" value="Peptidase_S41"/>
    <property type="match status" value="1"/>
</dbReference>
<sequence>MSSFEKFQRTLVVLLIALGTFSAGYYFGKRGFDVEVVKNPPAVNFVNRYPPDQNIDFGLFWEVYKIVSSSYLERPVNAQKLVYGAIKGMVASLDDPYTSFLPPQDNESINNALNGKYEGIGAELGLVDGQLIIVAPLDGSPAKASGIRSGDKIYAIDGTSTVGVTLVEAVSKIRGPANTTVVLKIGRDDVEQPIDMSITRGEITIDSVSWEDKGDGVAYIRISRFGGETNNEWDKVVSEINVKMQNLNGIVVDVRGNPGGYLLSAVHISGEFFRDKPVLFEEDALKNQIPRTTTRVGAFEGVPVYVLIDGGSASASEILSAALKHNINAVLVGQKSFGKGTIQDAKDFEDGSGIHITIAKWLTPAKEWVHKVGIDPDVVVEITKEDIENKNDTQLNKALDFAQGREVFTKKND</sequence>
<gene>
    <name evidence="7" type="ORF">KC980_00305</name>
</gene>